<proteinExistence type="predicted"/>
<evidence type="ECO:0000313" key="2">
    <source>
        <dbReference type="EMBL" id="WYJ78424.1"/>
    </source>
</evidence>
<evidence type="ECO:0000256" key="1">
    <source>
        <dbReference type="SAM" id="Phobius"/>
    </source>
</evidence>
<keyword evidence="1" id="KW-0472">Membrane</keyword>
<organism evidence="2 3">
    <name type="scientific">Candidatus Enterococcus lowellii</name>
    <dbReference type="NCBI Taxonomy" id="2230877"/>
    <lineage>
        <taxon>Bacteria</taxon>
        <taxon>Bacillati</taxon>
        <taxon>Bacillota</taxon>
        <taxon>Bacilli</taxon>
        <taxon>Lactobacillales</taxon>
        <taxon>Enterococcaceae</taxon>
        <taxon>Enterococcus</taxon>
    </lineage>
</organism>
<reference evidence="2 3" key="2">
    <citation type="submission" date="2024-03" db="EMBL/GenBank/DDBJ databases">
        <title>The Genome Sequence of Enterococcus sp. DIV2402.</title>
        <authorList>
            <consortium name="The Broad Institute Genomics Platform"/>
            <consortium name="The Broad Institute Microbial Omics Core"/>
            <consortium name="The Broad Institute Genomic Center for Infectious Diseases"/>
            <person name="Earl A."/>
            <person name="Manson A."/>
            <person name="Gilmore M."/>
            <person name="Schwartman J."/>
            <person name="Shea T."/>
            <person name="Abouelleil A."/>
            <person name="Cao P."/>
            <person name="Chapman S."/>
            <person name="Cusick C."/>
            <person name="Young S."/>
            <person name="Neafsey D."/>
            <person name="Nusbaum C."/>
            <person name="Birren B."/>
        </authorList>
    </citation>
    <scope>NUCLEOTIDE SEQUENCE [LARGE SCALE GENOMIC DNA]</scope>
    <source>
        <strain evidence="2 3">DIV2402</strain>
    </source>
</reference>
<keyword evidence="1" id="KW-0812">Transmembrane</keyword>
<name>A0ABZ2SWU6_9ENTE</name>
<dbReference type="RefSeq" id="WP_207871538.1">
    <property type="nucleotide sequence ID" value="NZ_CP147251.1"/>
</dbReference>
<sequence length="131" mass="15761">MKQNWKLKIMKFMQGRYGHFDALGKMLIIIALIVLLLSSSFRWLAYVLLIVAYYRFFSKKIYVRANENKKYLVFQNKVTNFFKQKKEIFQQRKTHVYFRCPECKQQLRAPKGKGNIKVTCSNCHHQFVKKV</sequence>
<keyword evidence="1" id="KW-1133">Transmembrane helix</keyword>
<evidence type="ECO:0008006" key="4">
    <source>
        <dbReference type="Google" id="ProtNLM"/>
    </source>
</evidence>
<protein>
    <recommendedName>
        <fullName evidence="4">Zn-finger containing protein</fullName>
    </recommendedName>
</protein>
<keyword evidence="3" id="KW-1185">Reference proteome</keyword>
<evidence type="ECO:0000313" key="3">
    <source>
        <dbReference type="Proteomes" id="UP000664701"/>
    </source>
</evidence>
<dbReference type="Proteomes" id="UP000664701">
    <property type="component" value="Chromosome"/>
</dbReference>
<gene>
    <name evidence="2" type="ORF">DOK78_003081</name>
</gene>
<feature type="transmembrane region" description="Helical" evidence="1">
    <location>
        <begin position="20"/>
        <end position="37"/>
    </location>
</feature>
<feature type="transmembrane region" description="Helical" evidence="1">
    <location>
        <begin position="43"/>
        <end position="62"/>
    </location>
</feature>
<accession>A0ABZ2SWU6</accession>
<reference evidence="2 3" key="1">
    <citation type="submission" date="2021-03" db="EMBL/GenBank/DDBJ databases">
        <authorList>
            <person name="Gilmore M.S."/>
            <person name="Schwartzman J."/>
            <person name="Van Tyne D."/>
            <person name="Martin M."/>
            <person name="Earl A.M."/>
            <person name="Manson A.L."/>
            <person name="Straub T."/>
            <person name="Salamzade R."/>
            <person name="Saavedra J."/>
            <person name="Lebreton F."/>
            <person name="Prichula J."/>
            <person name="Schaufler K."/>
            <person name="Gaca A."/>
            <person name="Sgardioli B."/>
            <person name="Wagenaar J."/>
            <person name="Strong T."/>
        </authorList>
    </citation>
    <scope>NUCLEOTIDE SEQUENCE [LARGE SCALE GENOMIC DNA]</scope>
    <source>
        <strain evidence="2 3">DIV2402</strain>
    </source>
</reference>
<dbReference type="EMBL" id="CP147251">
    <property type="protein sequence ID" value="WYJ78424.1"/>
    <property type="molecule type" value="Genomic_DNA"/>
</dbReference>